<dbReference type="Proteomes" id="UP000076580">
    <property type="component" value="Chromosome 02"/>
</dbReference>
<keyword evidence="1 4" id="KW-0732">Signal</keyword>
<keyword evidence="2" id="KW-0378">Hydrolase</keyword>
<proteinExistence type="predicted"/>
<dbReference type="EMBL" id="LAYC01000002">
    <property type="protein sequence ID" value="KYK58503.1"/>
    <property type="molecule type" value="Genomic_DNA"/>
</dbReference>
<evidence type="ECO:0000259" key="5">
    <source>
        <dbReference type="Pfam" id="PF01764"/>
    </source>
</evidence>
<feature type="signal peptide" evidence="4">
    <location>
        <begin position="1"/>
        <end position="20"/>
    </location>
</feature>
<dbReference type="GeneID" id="63718162"/>
<accession>A0A151GN20</accession>
<dbReference type="Pfam" id="PF01764">
    <property type="entry name" value="Lipase_3"/>
    <property type="match status" value="1"/>
</dbReference>
<comment type="caution">
    <text evidence="6">The sequence shown here is derived from an EMBL/GenBank/DDBJ whole genome shotgun (WGS) entry which is preliminary data.</text>
</comment>
<feature type="chain" id="PRO_5007580737" description="Fungal lipase-type domain-containing protein" evidence="4">
    <location>
        <begin position="21"/>
        <end position="527"/>
    </location>
</feature>
<dbReference type="AlphaFoldDB" id="A0A151GN20"/>
<dbReference type="InParanoid" id="A0A151GN20"/>
<evidence type="ECO:0000313" key="6">
    <source>
        <dbReference type="EMBL" id="KYK58503.1"/>
    </source>
</evidence>
<reference evidence="6 7" key="1">
    <citation type="journal article" date="2016" name="Sci. Rep.">
        <title>Insights into Adaptations to a Near-Obligate Nematode Endoparasitic Lifestyle from the Finished Genome of Drechmeria coniospora.</title>
        <authorList>
            <person name="Zhang L."/>
            <person name="Zhou Z."/>
            <person name="Guo Q."/>
            <person name="Fokkens L."/>
            <person name="Miskei M."/>
            <person name="Pocsi I."/>
            <person name="Zhang W."/>
            <person name="Chen M."/>
            <person name="Wang L."/>
            <person name="Sun Y."/>
            <person name="Donzelli B.G."/>
            <person name="Gibson D.M."/>
            <person name="Nelson D.R."/>
            <person name="Luo J.G."/>
            <person name="Rep M."/>
            <person name="Liu H."/>
            <person name="Yang S."/>
            <person name="Wang J."/>
            <person name="Krasnoff S.B."/>
            <person name="Xu Y."/>
            <person name="Molnar I."/>
            <person name="Lin M."/>
        </authorList>
    </citation>
    <scope>NUCLEOTIDE SEQUENCE [LARGE SCALE GENOMIC DNA]</scope>
    <source>
        <strain evidence="6 7">ARSEF 6962</strain>
    </source>
</reference>
<dbReference type="InterPro" id="IPR002921">
    <property type="entry name" value="Fungal_lipase-type"/>
</dbReference>
<dbReference type="PANTHER" id="PTHR46640">
    <property type="entry name" value="TRIACYLGLYCEROL LIPASE, PUTATIVE (AFU_ORTHOLOGUE AFUA_6G06510)-RELATED"/>
    <property type="match status" value="1"/>
</dbReference>
<evidence type="ECO:0000256" key="3">
    <source>
        <dbReference type="SAM" id="MobiDB-lite"/>
    </source>
</evidence>
<dbReference type="CDD" id="cd00519">
    <property type="entry name" value="Lipase_3"/>
    <property type="match status" value="1"/>
</dbReference>
<gene>
    <name evidence="6" type="ORF">DCS_05519</name>
</gene>
<keyword evidence="7" id="KW-1185">Reference proteome</keyword>
<dbReference type="PANTHER" id="PTHR46640:SF1">
    <property type="entry name" value="FUNGAL LIPASE-LIKE DOMAIN-CONTAINING PROTEIN-RELATED"/>
    <property type="match status" value="1"/>
</dbReference>
<dbReference type="SUPFAM" id="SSF53474">
    <property type="entry name" value="alpha/beta-Hydrolases"/>
    <property type="match status" value="1"/>
</dbReference>
<dbReference type="RefSeq" id="XP_040657855.1">
    <property type="nucleotide sequence ID" value="XM_040802822.1"/>
</dbReference>
<dbReference type="GO" id="GO:0006629">
    <property type="term" value="P:lipid metabolic process"/>
    <property type="evidence" value="ECO:0007669"/>
    <property type="project" value="InterPro"/>
</dbReference>
<protein>
    <recommendedName>
        <fullName evidence="5">Fungal lipase-type domain-containing protein</fullName>
    </recommendedName>
</protein>
<dbReference type="InterPro" id="IPR051299">
    <property type="entry name" value="AB_hydrolase_lip/est"/>
</dbReference>
<evidence type="ECO:0000256" key="1">
    <source>
        <dbReference type="ARBA" id="ARBA00022729"/>
    </source>
</evidence>
<feature type="domain" description="Fungal lipase-type" evidence="5">
    <location>
        <begin position="267"/>
        <end position="401"/>
    </location>
</feature>
<dbReference type="GO" id="GO:0016787">
    <property type="term" value="F:hydrolase activity"/>
    <property type="evidence" value="ECO:0007669"/>
    <property type="project" value="UniProtKB-KW"/>
</dbReference>
<feature type="region of interest" description="Disordered" evidence="3">
    <location>
        <begin position="171"/>
        <end position="193"/>
    </location>
</feature>
<organism evidence="6 7">
    <name type="scientific">Drechmeria coniospora</name>
    <name type="common">Nematophagous fungus</name>
    <name type="synonym">Meria coniospora</name>
    <dbReference type="NCBI Taxonomy" id="98403"/>
    <lineage>
        <taxon>Eukaryota</taxon>
        <taxon>Fungi</taxon>
        <taxon>Dikarya</taxon>
        <taxon>Ascomycota</taxon>
        <taxon>Pezizomycotina</taxon>
        <taxon>Sordariomycetes</taxon>
        <taxon>Hypocreomycetidae</taxon>
        <taxon>Hypocreales</taxon>
        <taxon>Ophiocordycipitaceae</taxon>
        <taxon>Drechmeria</taxon>
    </lineage>
</organism>
<evidence type="ECO:0000256" key="4">
    <source>
        <dbReference type="SAM" id="SignalP"/>
    </source>
</evidence>
<dbReference type="STRING" id="98403.A0A151GN20"/>
<name>A0A151GN20_DRECN</name>
<evidence type="ECO:0000256" key="2">
    <source>
        <dbReference type="ARBA" id="ARBA00022801"/>
    </source>
</evidence>
<dbReference type="InterPro" id="IPR029058">
    <property type="entry name" value="AB_hydrolase_fold"/>
</dbReference>
<sequence length="527" mass="57778">MVAFRLSGLALLAASSIARAAPTTQDWQTELQPVVAKFVAKNPFLGFALAKLVDGNGEETDWTVSIVCDAKQVEDYPSLTRAVDASSEHHFFDRVCRAFQVCAGQDLDRANAYHTCTLSADNLGYCQPECSYVTPCSHLTPTDDLRRRLDGAHSLEMLSFVRPSNITNPDYPCSKPDGTLRGEAPGTESTQRGDAVSADLLRDFNFYSQHAAATYCNTQYGNDHKIDCEGSCPLVEAAKVQLVHTFYGDVSDINGYVAIDKKREEIVLAIRGSWSARNWWADARATLDDCPYVRGCGIHTGFYSGWRDIKHGVIDAIQKSLLKHSSFRVVATGHSLGGAIATIAVTELRSMETMSNKTIDAFTYGSPRVGNAKFAIFASSQPGTIYRITQGGDPITRMPAIAWHYAHTSPEYWIDDSRDDAILDPKVTDIVKCIGMANTNCTLGTLGVDIFVHRKYFGVIDGCRSFIPDFKRSQEVQQQPPSELTLGDAEKGWIESDRNYALEAADVRGAANGIRPIPAHAQVKIAL</sequence>
<evidence type="ECO:0000313" key="7">
    <source>
        <dbReference type="Proteomes" id="UP000076580"/>
    </source>
</evidence>
<dbReference type="Gene3D" id="3.40.50.1820">
    <property type="entry name" value="alpha/beta hydrolase"/>
    <property type="match status" value="1"/>
</dbReference>